<dbReference type="RefSeq" id="WP_203661119.1">
    <property type="nucleotide sequence ID" value="NZ_BAAAZM010000020.1"/>
</dbReference>
<gene>
    <name evidence="6" type="ORF">Aru02nite_46760</name>
</gene>
<name>A0A8J3J892_9ACTN</name>
<dbReference type="SUPFAM" id="SSF53649">
    <property type="entry name" value="Alkaline phosphatase-like"/>
    <property type="match status" value="1"/>
</dbReference>
<reference evidence="6" key="1">
    <citation type="submission" date="2021-01" db="EMBL/GenBank/DDBJ databases">
        <title>Whole genome shotgun sequence of Actinocatenispora rupis NBRC 107355.</title>
        <authorList>
            <person name="Komaki H."/>
            <person name="Tamura T."/>
        </authorList>
    </citation>
    <scope>NUCLEOTIDE SEQUENCE</scope>
    <source>
        <strain evidence="6">NBRC 107355</strain>
    </source>
</reference>
<dbReference type="Proteomes" id="UP000612808">
    <property type="component" value="Unassembled WGS sequence"/>
</dbReference>
<dbReference type="InterPro" id="IPR050738">
    <property type="entry name" value="Sulfatase"/>
</dbReference>
<dbReference type="InterPro" id="IPR024607">
    <property type="entry name" value="Sulfatase_CS"/>
</dbReference>
<evidence type="ECO:0000313" key="7">
    <source>
        <dbReference type="Proteomes" id="UP000612808"/>
    </source>
</evidence>
<sequence>MPDRDRPNVVVIVADDLGWGDLGCYGAERIPTPNVDRLAAEGVRLTDCHTSSAVCTPSRYSILTGRYAWRGPLKREVLMGHGPALIEPDRPTLASVLKADGYATAAVGKWHLGLGWRWRDGSVLDAFAPGTELVAPPEVDFGADVDYTAPFAGGPTELGFDRFFGIAGSLDMPPYCFLDQDRTVGVPDRAKPEYVTSQRPGLTVDGWRDDEVDVRFTREACGWLREVADRPFLLYLTPAAPHRPCVPPEFVRGRTGLGDRADAVCLVDWMVGEVVRTLAETGVLDRTLVMVTSDNGAPTCFPEDGDVVTHRPNGPWRGQKADIWEGGHRAPFVARWPGHIPAGTRAGGAVCLTDLLPTVAAATGAPVPAGAAEDGIDLLPLLTGTGGVPADRPVVHHSWLGWFAVRYGPWKAVFGRGSGGFTDPVGTPSTADAPDGQLYDVTADPAESYDLWAERPDVVAELYRVLRDTVADPAHGLPFDLPLAVPR</sequence>
<dbReference type="Gene3D" id="3.40.720.10">
    <property type="entry name" value="Alkaline Phosphatase, subunit A"/>
    <property type="match status" value="1"/>
</dbReference>
<dbReference type="Gene3D" id="3.30.1120.10">
    <property type="match status" value="1"/>
</dbReference>
<evidence type="ECO:0000259" key="5">
    <source>
        <dbReference type="Pfam" id="PF00884"/>
    </source>
</evidence>
<dbReference type="Pfam" id="PF00884">
    <property type="entry name" value="Sulfatase"/>
    <property type="match status" value="1"/>
</dbReference>
<dbReference type="GO" id="GO:0004065">
    <property type="term" value="F:arylsulfatase activity"/>
    <property type="evidence" value="ECO:0007669"/>
    <property type="project" value="TreeGrafter"/>
</dbReference>
<dbReference type="CDD" id="cd16143">
    <property type="entry name" value="ARS_like"/>
    <property type="match status" value="1"/>
</dbReference>
<evidence type="ECO:0000256" key="4">
    <source>
        <dbReference type="ARBA" id="ARBA00022837"/>
    </source>
</evidence>
<comment type="similarity">
    <text evidence="1">Belongs to the sulfatase family.</text>
</comment>
<organism evidence="6 7">
    <name type="scientific">Actinocatenispora rupis</name>
    <dbReference type="NCBI Taxonomy" id="519421"/>
    <lineage>
        <taxon>Bacteria</taxon>
        <taxon>Bacillati</taxon>
        <taxon>Actinomycetota</taxon>
        <taxon>Actinomycetes</taxon>
        <taxon>Micromonosporales</taxon>
        <taxon>Micromonosporaceae</taxon>
        <taxon>Actinocatenispora</taxon>
    </lineage>
</organism>
<proteinExistence type="inferred from homology"/>
<evidence type="ECO:0000256" key="2">
    <source>
        <dbReference type="ARBA" id="ARBA00022723"/>
    </source>
</evidence>
<dbReference type="EMBL" id="BOMB01000026">
    <property type="protein sequence ID" value="GID13787.1"/>
    <property type="molecule type" value="Genomic_DNA"/>
</dbReference>
<dbReference type="PANTHER" id="PTHR42693">
    <property type="entry name" value="ARYLSULFATASE FAMILY MEMBER"/>
    <property type="match status" value="1"/>
</dbReference>
<protein>
    <submittedName>
        <fullName evidence="6">Arylsulfatase</fullName>
    </submittedName>
</protein>
<evidence type="ECO:0000313" key="6">
    <source>
        <dbReference type="EMBL" id="GID13787.1"/>
    </source>
</evidence>
<keyword evidence="3" id="KW-0378">Hydrolase</keyword>
<keyword evidence="2" id="KW-0479">Metal-binding</keyword>
<dbReference type="PANTHER" id="PTHR42693:SF53">
    <property type="entry name" value="ENDO-4-O-SULFATASE"/>
    <property type="match status" value="1"/>
</dbReference>
<accession>A0A8J3J892</accession>
<feature type="domain" description="Sulfatase N-terminal" evidence="5">
    <location>
        <begin position="7"/>
        <end position="364"/>
    </location>
</feature>
<keyword evidence="7" id="KW-1185">Reference proteome</keyword>
<dbReference type="PROSITE" id="PS00149">
    <property type="entry name" value="SULFATASE_2"/>
    <property type="match status" value="1"/>
</dbReference>
<evidence type="ECO:0000256" key="3">
    <source>
        <dbReference type="ARBA" id="ARBA00022801"/>
    </source>
</evidence>
<dbReference type="InterPro" id="IPR000917">
    <property type="entry name" value="Sulfatase_N"/>
</dbReference>
<comment type="caution">
    <text evidence="6">The sequence shown here is derived from an EMBL/GenBank/DDBJ whole genome shotgun (WGS) entry which is preliminary data.</text>
</comment>
<dbReference type="GO" id="GO:0046872">
    <property type="term" value="F:metal ion binding"/>
    <property type="evidence" value="ECO:0007669"/>
    <property type="project" value="UniProtKB-KW"/>
</dbReference>
<dbReference type="PROSITE" id="PS00523">
    <property type="entry name" value="SULFATASE_1"/>
    <property type="match status" value="1"/>
</dbReference>
<dbReference type="InterPro" id="IPR017850">
    <property type="entry name" value="Alkaline_phosphatase_core_sf"/>
</dbReference>
<keyword evidence="4" id="KW-0106">Calcium</keyword>
<dbReference type="AlphaFoldDB" id="A0A8J3J892"/>
<evidence type="ECO:0000256" key="1">
    <source>
        <dbReference type="ARBA" id="ARBA00008779"/>
    </source>
</evidence>